<feature type="binding site" evidence="11">
    <location>
        <begin position="125"/>
        <end position="127"/>
    </location>
    <ligand>
        <name>FMN</name>
        <dbReference type="ChEBI" id="CHEBI:58210"/>
    </ligand>
</feature>
<evidence type="ECO:0000256" key="11">
    <source>
        <dbReference type="HAMAP-Rule" id="MF_00300"/>
    </source>
</evidence>
<keyword evidence="10 11" id="KW-0456">Lyase</keyword>
<comment type="catalytic activity">
    <reaction evidence="11 12">
        <text>5-O-(1-carboxyvinyl)-3-phosphoshikimate = chorismate + phosphate</text>
        <dbReference type="Rhea" id="RHEA:21020"/>
        <dbReference type="ChEBI" id="CHEBI:29748"/>
        <dbReference type="ChEBI" id="CHEBI:43474"/>
        <dbReference type="ChEBI" id="CHEBI:57701"/>
        <dbReference type="EC" id="4.2.3.5"/>
    </reaction>
</comment>
<dbReference type="UniPathway" id="UPA00053">
    <property type="reaction ID" value="UER00090"/>
</dbReference>
<dbReference type="EC" id="4.2.3.5" evidence="3 11"/>
<dbReference type="GO" id="GO:0005829">
    <property type="term" value="C:cytosol"/>
    <property type="evidence" value="ECO:0007669"/>
    <property type="project" value="TreeGrafter"/>
</dbReference>
<dbReference type="PANTHER" id="PTHR21085:SF0">
    <property type="entry name" value="CHORISMATE SYNTHASE"/>
    <property type="match status" value="1"/>
</dbReference>
<dbReference type="CDD" id="cd07304">
    <property type="entry name" value="Chorismate_synthase"/>
    <property type="match status" value="1"/>
</dbReference>
<dbReference type="InterPro" id="IPR035904">
    <property type="entry name" value="Chorismate_synth_AroC_sf"/>
</dbReference>
<organism evidence="13 14">
    <name type="scientific">Dehalococcoides mccartyi</name>
    <dbReference type="NCBI Taxonomy" id="61435"/>
    <lineage>
        <taxon>Bacteria</taxon>
        <taxon>Bacillati</taxon>
        <taxon>Chloroflexota</taxon>
        <taxon>Dehalococcoidia</taxon>
        <taxon>Dehalococcoidales</taxon>
        <taxon>Dehalococcoidaceae</taxon>
        <taxon>Dehalococcoides</taxon>
    </lineage>
</organism>
<dbReference type="InterPro" id="IPR000453">
    <property type="entry name" value="Chorismate_synth"/>
</dbReference>
<feature type="binding site" evidence="11">
    <location>
        <begin position="300"/>
        <end position="304"/>
    </location>
    <ligand>
        <name>FMN</name>
        <dbReference type="ChEBI" id="CHEBI:58210"/>
    </ligand>
</feature>
<keyword evidence="6 11" id="KW-0288">FMN</keyword>
<comment type="caution">
    <text evidence="11">Lacks conserved residue(s) required for the propagation of feature annotation.</text>
</comment>
<keyword evidence="9 11" id="KW-0057">Aromatic amino acid biosynthesis</keyword>
<dbReference type="RefSeq" id="WP_011928866.1">
    <property type="nucleotide sequence ID" value="NZ_AP024514.1"/>
</dbReference>
<comment type="function">
    <text evidence="11">Catalyzes the anti-1,4-elimination of the C-3 phosphate and the C-6 proR hydrogen from 5-enolpyruvylshikimate-3-phosphate (EPSP) to yield chorismate, which is the branch point compound that serves as the starting substrate for the three terminal pathways of aromatic amino acid biosynthesis. This reaction introduces a second double bond into the aromatic ring system.</text>
</comment>
<dbReference type="PROSITE" id="PS00787">
    <property type="entry name" value="CHORISMATE_SYNTHASE_1"/>
    <property type="match status" value="1"/>
</dbReference>
<dbReference type="PANTHER" id="PTHR21085">
    <property type="entry name" value="CHORISMATE SYNTHASE"/>
    <property type="match status" value="1"/>
</dbReference>
<comment type="pathway">
    <text evidence="1 11 12">Metabolic intermediate biosynthesis; chorismate biosynthesis; chorismate from D-erythrose 4-phosphate and phosphoenolpyruvate: step 7/7.</text>
</comment>
<dbReference type="OMA" id="MLSINAV"/>
<keyword evidence="5 11" id="KW-0285">Flavoprotein</keyword>
<dbReference type="EMBL" id="CP011127">
    <property type="protein sequence ID" value="AMU86229.1"/>
    <property type="molecule type" value="Genomic_DNA"/>
</dbReference>
<keyword evidence="4 11" id="KW-0028">Amino-acid biosynthesis</keyword>
<evidence type="ECO:0000256" key="1">
    <source>
        <dbReference type="ARBA" id="ARBA00005044"/>
    </source>
</evidence>
<dbReference type="NCBIfam" id="TIGR00033">
    <property type="entry name" value="aroC"/>
    <property type="match status" value="1"/>
</dbReference>
<proteinExistence type="inferred from homology"/>
<evidence type="ECO:0000256" key="12">
    <source>
        <dbReference type="RuleBase" id="RU000605"/>
    </source>
</evidence>
<evidence type="ECO:0000256" key="9">
    <source>
        <dbReference type="ARBA" id="ARBA00023141"/>
    </source>
</evidence>
<dbReference type="Gene3D" id="3.60.150.10">
    <property type="entry name" value="Chorismate synthase AroC"/>
    <property type="match status" value="1"/>
</dbReference>
<dbReference type="PROSITE" id="PS00788">
    <property type="entry name" value="CHORISMATE_SYNTHASE_2"/>
    <property type="match status" value="1"/>
</dbReference>
<evidence type="ECO:0000256" key="6">
    <source>
        <dbReference type="ARBA" id="ARBA00022643"/>
    </source>
</evidence>
<dbReference type="SUPFAM" id="SSF103263">
    <property type="entry name" value="Chorismate synthase, AroC"/>
    <property type="match status" value="1"/>
</dbReference>
<dbReference type="GO" id="GO:0004107">
    <property type="term" value="F:chorismate synthase activity"/>
    <property type="evidence" value="ECO:0007669"/>
    <property type="project" value="UniProtKB-UniRule"/>
</dbReference>
<dbReference type="NCBIfam" id="NF003793">
    <property type="entry name" value="PRK05382.1"/>
    <property type="match status" value="1"/>
</dbReference>
<name>A0A142V9A9_9CHLR</name>
<protein>
    <recommendedName>
        <fullName evidence="3 11">Chorismate synthase</fullName>
        <shortName evidence="11">CS</shortName>
        <ecNumber evidence="3 11">4.2.3.5</ecNumber>
    </recommendedName>
    <alternativeName>
        <fullName evidence="11">5-enolpyruvylshikimate-3-phosphate phospholyase</fullName>
    </alternativeName>
</protein>
<evidence type="ECO:0000256" key="4">
    <source>
        <dbReference type="ARBA" id="ARBA00022605"/>
    </source>
</evidence>
<dbReference type="AlphaFoldDB" id="A0A142V9A9"/>
<dbReference type="PIRSF" id="PIRSF001456">
    <property type="entry name" value="Chorismate_synth"/>
    <property type="match status" value="1"/>
</dbReference>
<dbReference type="PATRIC" id="fig|61435.13.peg.435"/>
<evidence type="ECO:0000256" key="7">
    <source>
        <dbReference type="ARBA" id="ARBA00022827"/>
    </source>
</evidence>
<feature type="binding site" evidence="11">
    <location>
        <position position="327"/>
    </location>
    <ligand>
        <name>FMN</name>
        <dbReference type="ChEBI" id="CHEBI:58210"/>
    </ligand>
</feature>
<evidence type="ECO:0000313" key="14">
    <source>
        <dbReference type="Proteomes" id="UP000076394"/>
    </source>
</evidence>
<sequence>MSNSLGKLFQITSFGESHGDCVGVVIDGVPAGLAINVDEIQIEVDKRKSGAKAHTTPRREDDRIEIFSGIFNNFTTGAPICLVIWNKNIDSSEYERTRSKIRPGHADFTGFMKYGGFNDYRGGGRFSGRITAGHVMAGAIARKLISTIGIEVIGYTAELGGITAKLPKHKDIRQNISQSDVNCPDLAASKQMVALIQQAAEEGDSLGGVVECIGLNLPVGLGEPVFDTLEGELAKAIFAIPAVKGVEFGAGFGASRLRGSKNNDPFNIQSDQIRTTSNNCGGILGGISDGMPLHIRVAVKPTPSISLSQPTVNLDTMTNTSLEIRGRHDTCIVPRAVSVVEAMTCIVLADLALRAGIIPRVIKQ</sequence>
<evidence type="ECO:0000313" key="13">
    <source>
        <dbReference type="EMBL" id="AMU86229.1"/>
    </source>
</evidence>
<dbReference type="GO" id="GO:0010181">
    <property type="term" value="F:FMN binding"/>
    <property type="evidence" value="ECO:0007669"/>
    <property type="project" value="TreeGrafter"/>
</dbReference>
<dbReference type="Pfam" id="PF01264">
    <property type="entry name" value="Chorismate_synt"/>
    <property type="match status" value="1"/>
</dbReference>
<dbReference type="Proteomes" id="UP000076394">
    <property type="component" value="Chromosome"/>
</dbReference>
<evidence type="ECO:0000256" key="3">
    <source>
        <dbReference type="ARBA" id="ARBA00013036"/>
    </source>
</evidence>
<accession>A0A142V9A9</accession>
<dbReference type="FunFam" id="3.60.150.10:FF:000002">
    <property type="entry name" value="Chorismate synthase"/>
    <property type="match status" value="1"/>
</dbReference>
<dbReference type="GO" id="GO:0008652">
    <property type="term" value="P:amino acid biosynthetic process"/>
    <property type="evidence" value="ECO:0007669"/>
    <property type="project" value="UniProtKB-KW"/>
</dbReference>
<comment type="similarity">
    <text evidence="2 11 12">Belongs to the chorismate synthase family.</text>
</comment>
<dbReference type="SMR" id="A0A142V9A9"/>
<reference evidence="13 14" key="1">
    <citation type="submission" date="2015-03" db="EMBL/GenBank/DDBJ databases">
        <title>Genomic characterization of Dehalococcoides mccartyi strain 11a5, an unusal plasmid-containing chloroethene dechlorinator.</title>
        <authorList>
            <person name="Zhao S."/>
            <person name="Ding C."/>
            <person name="He J."/>
        </authorList>
    </citation>
    <scope>NUCLEOTIDE SEQUENCE [LARGE SCALE GENOMIC DNA]</scope>
    <source>
        <strain evidence="13 14">11a5</strain>
    </source>
</reference>
<gene>
    <name evidence="11" type="primary">aroC</name>
    <name evidence="13" type="ORF">Dm11a5_0403</name>
</gene>
<keyword evidence="7 11" id="KW-0274">FAD</keyword>
<comment type="cofactor">
    <cofactor evidence="11 12">
        <name>FMNH2</name>
        <dbReference type="ChEBI" id="CHEBI:57618"/>
    </cofactor>
    <text evidence="11 12">Reduced FMN (FMNH(2)).</text>
</comment>
<dbReference type="HAMAP" id="MF_00300">
    <property type="entry name" value="Chorismate_synth"/>
    <property type="match status" value="1"/>
</dbReference>
<feature type="binding site" evidence="11">
    <location>
        <position position="285"/>
    </location>
    <ligand>
        <name>FMN</name>
        <dbReference type="ChEBI" id="CHEBI:58210"/>
    </ligand>
</feature>
<dbReference type="GO" id="GO:0009073">
    <property type="term" value="P:aromatic amino acid family biosynthetic process"/>
    <property type="evidence" value="ECO:0007669"/>
    <property type="project" value="UniProtKB-KW"/>
</dbReference>
<evidence type="ECO:0000256" key="5">
    <source>
        <dbReference type="ARBA" id="ARBA00022630"/>
    </source>
</evidence>
<dbReference type="OrthoDB" id="9771806at2"/>
<feature type="binding site" evidence="11">
    <location>
        <position position="47"/>
    </location>
    <ligand>
        <name>NADP(+)</name>
        <dbReference type="ChEBI" id="CHEBI:58349"/>
    </ligand>
</feature>
<dbReference type="GO" id="GO:0009423">
    <property type="term" value="P:chorismate biosynthetic process"/>
    <property type="evidence" value="ECO:0007669"/>
    <property type="project" value="UniProtKB-UniRule"/>
</dbReference>
<comment type="subunit">
    <text evidence="11">Homotetramer.</text>
</comment>
<evidence type="ECO:0000256" key="8">
    <source>
        <dbReference type="ARBA" id="ARBA00022857"/>
    </source>
</evidence>
<evidence type="ECO:0000256" key="10">
    <source>
        <dbReference type="ARBA" id="ARBA00023239"/>
    </source>
</evidence>
<keyword evidence="8 11" id="KW-0521">NADP</keyword>
<dbReference type="InterPro" id="IPR020541">
    <property type="entry name" value="Chorismate_synthase_CS"/>
</dbReference>
<evidence type="ECO:0000256" key="2">
    <source>
        <dbReference type="ARBA" id="ARBA00008014"/>
    </source>
</evidence>